<organism evidence="16 17">
    <name type="scientific">Thermodesulfovibrio yellowstonii</name>
    <dbReference type="NCBI Taxonomy" id="28262"/>
    <lineage>
        <taxon>Bacteria</taxon>
        <taxon>Pseudomonadati</taxon>
        <taxon>Nitrospirota</taxon>
        <taxon>Thermodesulfovibrionia</taxon>
        <taxon>Thermodesulfovibrionales</taxon>
        <taxon>Thermodesulfovibrionaceae</taxon>
        <taxon>Thermodesulfovibrio</taxon>
    </lineage>
</organism>
<dbReference type="GO" id="GO:0000155">
    <property type="term" value="F:phosphorelay sensor kinase activity"/>
    <property type="evidence" value="ECO:0007669"/>
    <property type="project" value="InterPro"/>
</dbReference>
<evidence type="ECO:0000256" key="11">
    <source>
        <dbReference type="ARBA" id="ARBA00022989"/>
    </source>
</evidence>
<dbReference type="Gene3D" id="3.30.565.10">
    <property type="entry name" value="Histidine kinase-like ATPase, C-terminal domain"/>
    <property type="match status" value="1"/>
</dbReference>
<dbReference type="InterPro" id="IPR033479">
    <property type="entry name" value="dCache_1"/>
</dbReference>
<evidence type="ECO:0000313" key="17">
    <source>
        <dbReference type="Proteomes" id="UP001144297"/>
    </source>
</evidence>
<keyword evidence="6" id="KW-0808">Transferase</keyword>
<evidence type="ECO:0000256" key="7">
    <source>
        <dbReference type="ARBA" id="ARBA00022692"/>
    </source>
</evidence>
<dbReference type="Pfam" id="PF02743">
    <property type="entry name" value="dCache_1"/>
    <property type="match status" value="1"/>
</dbReference>
<evidence type="ECO:0000256" key="3">
    <source>
        <dbReference type="ARBA" id="ARBA00012438"/>
    </source>
</evidence>
<evidence type="ECO:0000259" key="15">
    <source>
        <dbReference type="PROSITE" id="PS50109"/>
    </source>
</evidence>
<name>A0A9W6GHM6_9BACT</name>
<dbReference type="InterPro" id="IPR036890">
    <property type="entry name" value="HATPase_C_sf"/>
</dbReference>
<keyword evidence="9 16" id="KW-0418">Kinase</keyword>
<keyword evidence="8" id="KW-0547">Nucleotide-binding</keyword>
<keyword evidence="7 14" id="KW-0812">Transmembrane</keyword>
<dbReference type="PANTHER" id="PTHR43065">
    <property type="entry name" value="SENSOR HISTIDINE KINASE"/>
    <property type="match status" value="1"/>
</dbReference>
<keyword evidence="13 14" id="KW-0472">Membrane</keyword>
<comment type="caution">
    <text evidence="16">The sequence shown here is derived from an EMBL/GenBank/DDBJ whole genome shotgun (WGS) entry which is preliminary data.</text>
</comment>
<evidence type="ECO:0000256" key="5">
    <source>
        <dbReference type="ARBA" id="ARBA00022553"/>
    </source>
</evidence>
<evidence type="ECO:0000256" key="2">
    <source>
        <dbReference type="ARBA" id="ARBA00004651"/>
    </source>
</evidence>
<dbReference type="EC" id="2.7.13.3" evidence="3"/>
<evidence type="ECO:0000256" key="9">
    <source>
        <dbReference type="ARBA" id="ARBA00022777"/>
    </source>
</evidence>
<dbReference type="InterPro" id="IPR005467">
    <property type="entry name" value="His_kinase_dom"/>
</dbReference>
<dbReference type="SUPFAM" id="SSF55874">
    <property type="entry name" value="ATPase domain of HSP90 chaperone/DNA topoisomerase II/histidine kinase"/>
    <property type="match status" value="1"/>
</dbReference>
<gene>
    <name evidence="16" type="ORF">TISLANDTSLP1_15550</name>
</gene>
<protein>
    <recommendedName>
        <fullName evidence="3">histidine kinase</fullName>
        <ecNumber evidence="3">2.7.13.3</ecNumber>
    </recommendedName>
</protein>
<evidence type="ECO:0000256" key="10">
    <source>
        <dbReference type="ARBA" id="ARBA00022840"/>
    </source>
</evidence>
<dbReference type="SMART" id="SM00388">
    <property type="entry name" value="HisKA"/>
    <property type="match status" value="1"/>
</dbReference>
<keyword evidence="12" id="KW-0902">Two-component regulatory system</keyword>
<evidence type="ECO:0000256" key="8">
    <source>
        <dbReference type="ARBA" id="ARBA00022741"/>
    </source>
</evidence>
<dbReference type="PRINTS" id="PR00344">
    <property type="entry name" value="BCTRLSENSOR"/>
</dbReference>
<dbReference type="Pfam" id="PF02518">
    <property type="entry name" value="HATPase_c"/>
    <property type="match status" value="1"/>
</dbReference>
<keyword evidence="5" id="KW-0597">Phosphoprotein</keyword>
<dbReference type="InterPro" id="IPR004358">
    <property type="entry name" value="Sig_transdc_His_kin-like_C"/>
</dbReference>
<comment type="catalytic activity">
    <reaction evidence="1">
        <text>ATP + protein L-histidine = ADP + protein N-phospho-L-histidine.</text>
        <dbReference type="EC" id="2.7.13.3"/>
    </reaction>
</comment>
<dbReference type="SUPFAM" id="SSF47384">
    <property type="entry name" value="Homodimeric domain of signal transducing histidine kinase"/>
    <property type="match status" value="1"/>
</dbReference>
<accession>A0A9W6GHM6</accession>
<feature type="transmembrane region" description="Helical" evidence="14">
    <location>
        <begin position="24"/>
        <end position="47"/>
    </location>
</feature>
<keyword evidence="10" id="KW-0067">ATP-binding</keyword>
<comment type="subcellular location">
    <subcellularLocation>
        <location evidence="2">Cell membrane</location>
        <topology evidence="2">Multi-pass membrane protein</topology>
    </subcellularLocation>
</comment>
<dbReference type="InterPro" id="IPR036097">
    <property type="entry name" value="HisK_dim/P_sf"/>
</dbReference>
<reference evidence="16" key="1">
    <citation type="submission" date="2022-12" db="EMBL/GenBank/DDBJ databases">
        <title>Reference genome sequencing for broad-spectrum identification of bacterial and archaeal isolates by mass spectrometry.</title>
        <authorList>
            <person name="Sekiguchi Y."/>
            <person name="Tourlousse D.M."/>
        </authorList>
    </citation>
    <scope>NUCLEOTIDE SEQUENCE</scope>
    <source>
        <strain evidence="16">TSL-P1</strain>
    </source>
</reference>
<dbReference type="Gene3D" id="3.30.450.20">
    <property type="entry name" value="PAS domain"/>
    <property type="match status" value="1"/>
</dbReference>
<dbReference type="PROSITE" id="PS50109">
    <property type="entry name" value="HIS_KIN"/>
    <property type="match status" value="1"/>
</dbReference>
<dbReference type="AlphaFoldDB" id="A0A9W6GHM6"/>
<feature type="transmembrane region" description="Helical" evidence="14">
    <location>
        <begin position="292"/>
        <end position="315"/>
    </location>
</feature>
<dbReference type="Pfam" id="PF00512">
    <property type="entry name" value="HisKA"/>
    <property type="match status" value="1"/>
</dbReference>
<dbReference type="EMBL" id="BSDX01000001">
    <property type="protein sequence ID" value="GLI53862.1"/>
    <property type="molecule type" value="Genomic_DNA"/>
</dbReference>
<dbReference type="GO" id="GO:0005886">
    <property type="term" value="C:plasma membrane"/>
    <property type="evidence" value="ECO:0007669"/>
    <property type="project" value="UniProtKB-SubCell"/>
</dbReference>
<evidence type="ECO:0000256" key="13">
    <source>
        <dbReference type="ARBA" id="ARBA00023136"/>
    </source>
</evidence>
<dbReference type="InterPro" id="IPR003661">
    <property type="entry name" value="HisK_dim/P_dom"/>
</dbReference>
<keyword evidence="17" id="KW-1185">Reference proteome</keyword>
<evidence type="ECO:0000256" key="12">
    <source>
        <dbReference type="ARBA" id="ARBA00023012"/>
    </source>
</evidence>
<evidence type="ECO:0000256" key="1">
    <source>
        <dbReference type="ARBA" id="ARBA00000085"/>
    </source>
</evidence>
<proteinExistence type="predicted"/>
<dbReference type="Proteomes" id="UP001144297">
    <property type="component" value="Unassembled WGS sequence"/>
</dbReference>
<evidence type="ECO:0000256" key="6">
    <source>
        <dbReference type="ARBA" id="ARBA00022679"/>
    </source>
</evidence>
<evidence type="ECO:0000256" key="4">
    <source>
        <dbReference type="ARBA" id="ARBA00022475"/>
    </source>
</evidence>
<dbReference type="GO" id="GO:0005524">
    <property type="term" value="F:ATP binding"/>
    <property type="evidence" value="ECO:0007669"/>
    <property type="project" value="UniProtKB-KW"/>
</dbReference>
<dbReference type="Gene3D" id="1.10.287.130">
    <property type="match status" value="1"/>
</dbReference>
<evidence type="ECO:0000313" key="16">
    <source>
        <dbReference type="EMBL" id="GLI53862.1"/>
    </source>
</evidence>
<sequence>MFNPVRQFLTKLTEDRYFYLKFRLILLNTFFAIIPLVIVVTITYLWIYQIVHDEFRNNLKWQMQETRHSLEFFISERISALKFIISSYPEDYFTNEKKFYKLYSDFKREFEGIVDMGIVNSKGIQTLYIGPYQLKGKDYSQTEWFKDMTLRTEYVTDVFLGYRKIPHFSIIIKKDLPSNGDFRLLRVSINMDILQRLVANLELGSQDDVFLINRNKILQTNSKLFGNALESLKLPSLTVEADSKNIKIYDIELNKKQAYIAYGTIKETPWILVTTICSKPYEKIPSFFTKEVTLISIFSIALIFFVITSSINNLVNRVHKADHEREIAIANAEHADKLASIGRLAAGVAHEINNPLAIINEKAGLMKDLLEYGDISQNKERFIQLISSIQDSVTRCRTITHRLLSFSKKIDKAREDFYINEAIQEVIGFIEKEIQTKGIKIVYDFEENLPKITTDKGQLQQVLLNIINNAVDVVDIGGEIEIKTKLIDENHIKISIKDNGPGIPKDRLKHIFEPFYTTKKKGTGLGLYISYGIIKKLGGDIKVMSEVGKGSIFSIEMPVNPEMEEIT</sequence>
<feature type="domain" description="Histidine kinase" evidence="15">
    <location>
        <begin position="347"/>
        <end position="561"/>
    </location>
</feature>
<dbReference type="SMART" id="SM00387">
    <property type="entry name" value="HATPase_c"/>
    <property type="match status" value="1"/>
</dbReference>
<dbReference type="InterPro" id="IPR003594">
    <property type="entry name" value="HATPase_dom"/>
</dbReference>
<dbReference type="PANTHER" id="PTHR43065:SF46">
    <property type="entry name" value="C4-DICARBOXYLATE TRANSPORT SENSOR PROTEIN DCTB"/>
    <property type="match status" value="1"/>
</dbReference>
<dbReference type="CDD" id="cd00082">
    <property type="entry name" value="HisKA"/>
    <property type="match status" value="1"/>
</dbReference>
<keyword evidence="11 14" id="KW-1133">Transmembrane helix</keyword>
<evidence type="ECO:0000256" key="14">
    <source>
        <dbReference type="SAM" id="Phobius"/>
    </source>
</evidence>
<keyword evidence="4" id="KW-1003">Cell membrane</keyword>